<keyword evidence="3" id="KW-0813">Transport</keyword>
<evidence type="ECO:0000256" key="4">
    <source>
        <dbReference type="ARBA" id="ARBA00022729"/>
    </source>
</evidence>
<evidence type="ECO:0000313" key="8">
    <source>
        <dbReference type="Proteomes" id="UP000051658"/>
    </source>
</evidence>
<dbReference type="EMBL" id="JQBS01000035">
    <property type="protein sequence ID" value="KRN54600.1"/>
    <property type="molecule type" value="Genomic_DNA"/>
</dbReference>
<dbReference type="FunFam" id="3.90.76.10:FF:000001">
    <property type="entry name" value="Oligopeptide ABC transporter substrate-binding protein"/>
    <property type="match status" value="1"/>
</dbReference>
<comment type="similarity">
    <text evidence="2">Belongs to the bacterial solute-binding protein 5 family.</text>
</comment>
<dbReference type="Proteomes" id="UP000051658">
    <property type="component" value="Unassembled WGS sequence"/>
</dbReference>
<evidence type="ECO:0000256" key="3">
    <source>
        <dbReference type="ARBA" id="ARBA00022448"/>
    </source>
</evidence>
<proteinExistence type="inferred from homology"/>
<dbReference type="GO" id="GO:0015833">
    <property type="term" value="P:peptide transport"/>
    <property type="evidence" value="ECO:0007669"/>
    <property type="project" value="UniProtKB-KW"/>
</dbReference>
<gene>
    <name evidence="7" type="ORF">IV74_GL002184</name>
</gene>
<organism evidence="7 8">
    <name type="scientific">Carnobacterium divergens DSM 20623</name>
    <dbReference type="NCBI Taxonomy" id="1449336"/>
    <lineage>
        <taxon>Bacteria</taxon>
        <taxon>Bacillati</taxon>
        <taxon>Bacillota</taxon>
        <taxon>Bacilli</taxon>
        <taxon>Lactobacillales</taxon>
        <taxon>Carnobacteriaceae</taxon>
        <taxon>Carnobacterium</taxon>
    </lineage>
</organism>
<dbReference type="InterPro" id="IPR039424">
    <property type="entry name" value="SBP_5"/>
</dbReference>
<keyword evidence="4" id="KW-0732">Signal</keyword>
<comment type="caution">
    <text evidence="7">The sequence shown here is derived from an EMBL/GenBank/DDBJ whole genome shotgun (WGS) entry which is preliminary data.</text>
</comment>
<feature type="domain" description="Solute-binding protein family 5" evidence="6">
    <location>
        <begin position="87"/>
        <end position="468"/>
    </location>
</feature>
<dbReference type="SUPFAM" id="SSF53850">
    <property type="entry name" value="Periplasmic binding protein-like II"/>
    <property type="match status" value="1"/>
</dbReference>
<keyword evidence="8" id="KW-1185">Reference proteome</keyword>
<dbReference type="GO" id="GO:0030288">
    <property type="term" value="C:outer membrane-bounded periplasmic space"/>
    <property type="evidence" value="ECO:0007669"/>
    <property type="project" value="UniProtKB-ARBA"/>
</dbReference>
<comment type="subcellular location">
    <subcellularLocation>
        <location evidence="1">Cell envelope</location>
    </subcellularLocation>
</comment>
<dbReference type="GO" id="GO:1904680">
    <property type="term" value="F:peptide transmembrane transporter activity"/>
    <property type="evidence" value="ECO:0007669"/>
    <property type="project" value="TreeGrafter"/>
</dbReference>
<dbReference type="RefSeq" id="WP_034569097.1">
    <property type="nucleotide sequence ID" value="NZ_JQBS01000035.1"/>
</dbReference>
<dbReference type="InterPro" id="IPR000914">
    <property type="entry name" value="SBP_5_dom"/>
</dbReference>
<dbReference type="InterPro" id="IPR030678">
    <property type="entry name" value="Peptide/Ni-bd"/>
</dbReference>
<evidence type="ECO:0000256" key="5">
    <source>
        <dbReference type="ARBA" id="ARBA00022856"/>
    </source>
</evidence>
<protein>
    <submittedName>
        <fullName evidence="7">Putative pheromone binding protein</fullName>
    </submittedName>
</protein>
<dbReference type="CDD" id="cd08504">
    <property type="entry name" value="PBP2_OppA"/>
    <property type="match status" value="1"/>
</dbReference>
<evidence type="ECO:0000256" key="2">
    <source>
        <dbReference type="ARBA" id="ARBA00005695"/>
    </source>
</evidence>
<keyword evidence="5" id="KW-0571">Peptide transport</keyword>
<dbReference type="Gene3D" id="3.90.76.10">
    <property type="entry name" value="Dipeptide-binding Protein, Domain 1"/>
    <property type="match status" value="1"/>
</dbReference>
<dbReference type="GeneID" id="89589175"/>
<reference evidence="7 8" key="1">
    <citation type="journal article" date="2015" name="Genome Announc.">
        <title>Expanding the biotechnology potential of lactobacilli through comparative genomics of 213 strains and associated genera.</title>
        <authorList>
            <person name="Sun Z."/>
            <person name="Harris H.M."/>
            <person name="McCann A."/>
            <person name="Guo C."/>
            <person name="Argimon S."/>
            <person name="Zhang W."/>
            <person name="Yang X."/>
            <person name="Jeffery I.B."/>
            <person name="Cooney J.C."/>
            <person name="Kagawa T.F."/>
            <person name="Liu W."/>
            <person name="Song Y."/>
            <person name="Salvetti E."/>
            <person name="Wrobel A."/>
            <person name="Rasinkangas P."/>
            <person name="Parkhill J."/>
            <person name="Rea M.C."/>
            <person name="O'Sullivan O."/>
            <person name="Ritari J."/>
            <person name="Douillard F.P."/>
            <person name="Paul Ross R."/>
            <person name="Yang R."/>
            <person name="Briner A.E."/>
            <person name="Felis G.E."/>
            <person name="de Vos W.M."/>
            <person name="Barrangou R."/>
            <person name="Klaenhammer T.R."/>
            <person name="Caufield P.W."/>
            <person name="Cui Y."/>
            <person name="Zhang H."/>
            <person name="O'Toole P.W."/>
        </authorList>
    </citation>
    <scope>NUCLEOTIDE SEQUENCE [LARGE SCALE GENOMIC DNA]</scope>
    <source>
        <strain evidence="7 8">DSM 20623</strain>
    </source>
</reference>
<dbReference type="PANTHER" id="PTHR30290">
    <property type="entry name" value="PERIPLASMIC BINDING COMPONENT OF ABC TRANSPORTER"/>
    <property type="match status" value="1"/>
</dbReference>
<dbReference type="Gene3D" id="3.40.190.10">
    <property type="entry name" value="Periplasmic binding protein-like II"/>
    <property type="match status" value="1"/>
</dbReference>
<dbReference type="Pfam" id="PF00496">
    <property type="entry name" value="SBP_bac_5"/>
    <property type="match status" value="1"/>
</dbReference>
<evidence type="ECO:0000259" key="6">
    <source>
        <dbReference type="Pfam" id="PF00496"/>
    </source>
</evidence>
<dbReference type="Gene3D" id="3.10.105.10">
    <property type="entry name" value="Dipeptide-binding Protein, Domain 3"/>
    <property type="match status" value="1"/>
</dbReference>
<sequence>MKKKFWIIGVLIALLLVIVGCASEQKKSQETSIKQPEKKDIQELTVTTSNELATLDSALYSDVISSDAIGQIFEGLYRIDQDNNAELGMAESEPSVNDAKTVYTFKLKEAKWSNGDDVKASDFVYAFQKVVDPATASPSANQMDIFKNGALIRVGEKELSDLGVKALDTKTIELTLENPIPYLAKMLTGTPFFPQNEILAKKLGEKYGTNSSNIVGNGPFELTDWSGTNLNWTYQKNQTYWDQKNVQLKKINVEVAKETSTGANLFDGDQVDYTGLTDEFIQKYQGANSYHEQPKALIGYLGFNTTRKATGNVHVRRALALAFDKKAYTESILIDGSKPMDGFIPLDFSKNPASNEDFRTENGSLMSYDVKKAQKEWKLAQEELGDTDLTLEILSSDTGSAKKTVEFLQAQYETNLPGLKIKLKNVPLKNRLDLNRSGDFDVFFGTWTPDYQDPINFLEIYQSNGGINFSNYHNNVYDEGINEIKGELATKPQERWKKMMQLEKQLIEQDAPIAVIYQGAQAYLLSSKVKQLQVLPFGRTVSYRLTFVQ</sequence>
<dbReference type="GO" id="GO:0043190">
    <property type="term" value="C:ATP-binding cassette (ABC) transporter complex"/>
    <property type="evidence" value="ECO:0007669"/>
    <property type="project" value="InterPro"/>
</dbReference>
<dbReference type="PATRIC" id="fig|1449336.4.peg.2222"/>
<dbReference type="PROSITE" id="PS51257">
    <property type="entry name" value="PROKAR_LIPOPROTEIN"/>
    <property type="match status" value="1"/>
</dbReference>
<dbReference type="PIRSF" id="PIRSF002741">
    <property type="entry name" value="MppA"/>
    <property type="match status" value="1"/>
</dbReference>
<dbReference type="PANTHER" id="PTHR30290:SF10">
    <property type="entry name" value="PERIPLASMIC OLIGOPEPTIDE-BINDING PROTEIN-RELATED"/>
    <property type="match status" value="1"/>
</dbReference>
<dbReference type="FunFam" id="3.10.105.10:FF:000001">
    <property type="entry name" value="Oligopeptide ABC transporter, oligopeptide-binding protein"/>
    <property type="match status" value="1"/>
</dbReference>
<keyword evidence="5" id="KW-0653">Protein transport</keyword>
<name>A0A0R2HPP3_CARDV</name>
<dbReference type="AlphaFoldDB" id="A0A0R2HPP3"/>
<accession>A0A0R2HPP3</accession>
<evidence type="ECO:0000313" key="7">
    <source>
        <dbReference type="EMBL" id="KRN54600.1"/>
    </source>
</evidence>
<dbReference type="eggNOG" id="COG4166">
    <property type="taxonomic scope" value="Bacteria"/>
</dbReference>
<evidence type="ECO:0000256" key="1">
    <source>
        <dbReference type="ARBA" id="ARBA00004196"/>
    </source>
</evidence>